<dbReference type="Proteomes" id="UP000520767">
    <property type="component" value="Unassembled WGS sequence"/>
</dbReference>
<sequence>MPKLAGRGVLIAALAVPVALAAAPLTASADEPYDVVMTDQMTANAVATEDGAAAAAAATNTTFVEESEDVWHGPDPDVEYVPEVIYSTEDEDTTEITEDAAEELTEESTEEVTEESTEESTEETSTEAVAVVTPVDQTWGTYTDDDLDDSTDAWAGASYENIAAYAGADGAWVTSTESHAVAGDDSGLSGSDTAVWHEQTTAAAGEDGAYVESTESGAFESDGWGHGGFSEHHHHHDVTGAMFEHTAAAAGEDGAWVENLESAAFEQD</sequence>
<name>A0A7W7VD59_9PSEU</name>
<accession>A0A7W7VD59</accession>
<dbReference type="EMBL" id="JACHJQ010000002">
    <property type="protein sequence ID" value="MBB4905878.1"/>
    <property type="molecule type" value="Genomic_DNA"/>
</dbReference>
<feature type="chain" id="PRO_5031445218" evidence="2">
    <location>
        <begin position="30"/>
        <end position="268"/>
    </location>
</feature>
<evidence type="ECO:0000313" key="4">
    <source>
        <dbReference type="Proteomes" id="UP000520767"/>
    </source>
</evidence>
<evidence type="ECO:0000313" key="3">
    <source>
        <dbReference type="EMBL" id="MBB4905878.1"/>
    </source>
</evidence>
<dbReference type="RefSeq" id="WP_184810047.1">
    <property type="nucleotide sequence ID" value="NZ_JACHJQ010000002.1"/>
</dbReference>
<proteinExistence type="predicted"/>
<keyword evidence="2" id="KW-0732">Signal</keyword>
<gene>
    <name evidence="3" type="ORF">FHR82_002095</name>
</gene>
<comment type="caution">
    <text evidence="3">The sequence shown here is derived from an EMBL/GenBank/DDBJ whole genome shotgun (WGS) entry which is preliminary data.</text>
</comment>
<evidence type="ECO:0000256" key="2">
    <source>
        <dbReference type="SAM" id="SignalP"/>
    </source>
</evidence>
<dbReference type="AlphaFoldDB" id="A0A7W7VD59"/>
<feature type="compositionally biased region" description="Acidic residues" evidence="1">
    <location>
        <begin position="101"/>
        <end position="125"/>
    </location>
</feature>
<feature type="signal peptide" evidence="2">
    <location>
        <begin position="1"/>
        <end position="29"/>
    </location>
</feature>
<organism evidence="3 4">
    <name type="scientific">Actinophytocola algeriensis</name>
    <dbReference type="NCBI Taxonomy" id="1768010"/>
    <lineage>
        <taxon>Bacteria</taxon>
        <taxon>Bacillati</taxon>
        <taxon>Actinomycetota</taxon>
        <taxon>Actinomycetes</taxon>
        <taxon>Pseudonocardiales</taxon>
        <taxon>Pseudonocardiaceae</taxon>
    </lineage>
</organism>
<reference evidence="3 4" key="1">
    <citation type="submission" date="2020-08" db="EMBL/GenBank/DDBJ databases">
        <title>Genomic Encyclopedia of Type Strains, Phase III (KMG-III): the genomes of soil and plant-associated and newly described type strains.</title>
        <authorList>
            <person name="Whitman W."/>
        </authorList>
    </citation>
    <scope>NUCLEOTIDE SEQUENCE [LARGE SCALE GENOMIC DNA]</scope>
    <source>
        <strain evidence="3 4">CECT 8960</strain>
    </source>
</reference>
<protein>
    <submittedName>
        <fullName evidence="3">Uncharacterized protein</fullName>
    </submittedName>
</protein>
<feature type="region of interest" description="Disordered" evidence="1">
    <location>
        <begin position="101"/>
        <end position="126"/>
    </location>
</feature>
<evidence type="ECO:0000256" key="1">
    <source>
        <dbReference type="SAM" id="MobiDB-lite"/>
    </source>
</evidence>
<keyword evidence="4" id="KW-1185">Reference proteome</keyword>